<evidence type="ECO:0000256" key="14">
    <source>
        <dbReference type="SAM" id="Coils"/>
    </source>
</evidence>
<dbReference type="CDD" id="cd05387">
    <property type="entry name" value="BY-kinase"/>
    <property type="match status" value="1"/>
</dbReference>
<accession>A0ABU6J736</accession>
<dbReference type="GO" id="GO:0004715">
    <property type="term" value="F:non-membrane spanning protein tyrosine kinase activity"/>
    <property type="evidence" value="ECO:0007669"/>
    <property type="project" value="UniProtKB-EC"/>
</dbReference>
<dbReference type="EC" id="2.7.10.2" evidence="19"/>
<evidence type="ECO:0000256" key="5">
    <source>
        <dbReference type="ARBA" id="ARBA00022679"/>
    </source>
</evidence>
<proteinExistence type="inferred from homology"/>
<keyword evidence="3" id="KW-1003">Cell membrane</keyword>
<feature type="transmembrane region" description="Helical" evidence="15">
    <location>
        <begin position="31"/>
        <end position="51"/>
    </location>
</feature>
<keyword evidence="8" id="KW-0418">Kinase</keyword>
<keyword evidence="10 15" id="KW-1133">Transmembrane helix</keyword>
<evidence type="ECO:0000256" key="2">
    <source>
        <dbReference type="ARBA" id="ARBA00008883"/>
    </source>
</evidence>
<dbReference type="SUPFAM" id="SSF52540">
    <property type="entry name" value="P-loop containing nucleoside triphosphate hydrolases"/>
    <property type="match status" value="1"/>
</dbReference>
<keyword evidence="11 15" id="KW-0472">Membrane</keyword>
<keyword evidence="6 15" id="KW-0812">Transmembrane</keyword>
<dbReference type="Proteomes" id="UP001352263">
    <property type="component" value="Unassembled WGS sequence"/>
</dbReference>
<sequence>MNFPIQQITPQLAREDAFPWRRYWLLIRNNSLLVFSIFVLVTSAGVAYALLAAPVYQSNILIQVADPGGVSAGILGESGASAEARKPEASAEIGVLKSRRIIAAAVDRTHAYIESRPSYFPLIGAGIARSNPELSEPGLFGFGGFAWGRERAEVSRFDVPRSLENTEFSLTAEGNGHYLLSHDGESFRGEVGELEQWRQGSRTIVLQVDKLEARAGVKFSIRRSSRLDAIEDLQAALKIAETGKQSGIISVGLESTNPSQAARLLREIGAEYLRQNEERKAQDAERALASLNRQLPHLKQELAKAESEYNAVRHSLGTIDLQEEAKSILQRSVSAQIRMSELRQRKEDLLVRFQEDAPAVVAVTQQMQVVSRDLAGVEASIKRLPAVEQDVLRLSRDVKVNTEVYSAVLTTAQQLQLIMASKGGFARLLDAPELPERPVKPRRMMIIAAAAAAGLLLGCLGAWFRKVYYRRVDEPAEIVEELGLPVRAAIPYSAALAAAGTKMEASRKLGAGFGARTEASASNMQGNVHANDATVECLRRFRTTLQFDLQDARNNIVAITGATPGVGKSFVSANLAAVMAACGKKVLLIDADLRTGYLHRRFGLQRRVGLSEAVLEQLPAQQAIHREVMKNLDFLSTGSSLSSPAEVLADERLALTLQQLATRYDLIVIDTAPVLMAADALTVALHAGSTFTVVRAGISTIDEIEEAVGQLNAAGATISGVVFNGHHPHTGSYGGAYGIYGRHAYAMENARGTRVRGELIAEGG</sequence>
<evidence type="ECO:0000259" key="17">
    <source>
        <dbReference type="Pfam" id="PF13614"/>
    </source>
</evidence>
<comment type="catalytic activity">
    <reaction evidence="13">
        <text>L-tyrosyl-[protein] + ATP = O-phospho-L-tyrosyl-[protein] + ADP + H(+)</text>
        <dbReference type="Rhea" id="RHEA:10596"/>
        <dbReference type="Rhea" id="RHEA-COMP:10136"/>
        <dbReference type="Rhea" id="RHEA-COMP:20101"/>
        <dbReference type="ChEBI" id="CHEBI:15378"/>
        <dbReference type="ChEBI" id="CHEBI:30616"/>
        <dbReference type="ChEBI" id="CHEBI:46858"/>
        <dbReference type="ChEBI" id="CHEBI:61978"/>
        <dbReference type="ChEBI" id="CHEBI:456216"/>
    </reaction>
</comment>
<evidence type="ECO:0000259" key="16">
    <source>
        <dbReference type="Pfam" id="PF02706"/>
    </source>
</evidence>
<evidence type="ECO:0000313" key="19">
    <source>
        <dbReference type="EMBL" id="MEC4719426.1"/>
    </source>
</evidence>
<dbReference type="NCBIfam" id="TIGR01007">
    <property type="entry name" value="eps_fam"/>
    <property type="match status" value="1"/>
</dbReference>
<evidence type="ECO:0000259" key="18">
    <source>
        <dbReference type="Pfam" id="PF13807"/>
    </source>
</evidence>
<feature type="transmembrane region" description="Helical" evidence="15">
    <location>
        <begin position="444"/>
        <end position="464"/>
    </location>
</feature>
<evidence type="ECO:0000256" key="7">
    <source>
        <dbReference type="ARBA" id="ARBA00022741"/>
    </source>
</evidence>
<evidence type="ECO:0000256" key="11">
    <source>
        <dbReference type="ARBA" id="ARBA00023136"/>
    </source>
</evidence>
<dbReference type="PANTHER" id="PTHR32309:SF32">
    <property type="entry name" value="TYROSINE-PROTEIN KINASE ETK-RELATED"/>
    <property type="match status" value="1"/>
</dbReference>
<comment type="subcellular location">
    <subcellularLocation>
        <location evidence="1">Cell inner membrane</location>
        <topology evidence="1">Multi-pass membrane protein</topology>
    </subcellularLocation>
</comment>
<dbReference type="EMBL" id="JAWIIV010000006">
    <property type="protein sequence ID" value="MEC4719426.1"/>
    <property type="molecule type" value="Genomic_DNA"/>
</dbReference>
<protein>
    <submittedName>
        <fullName evidence="19">Polysaccharide biosynthesis tyrosine autokinase</fullName>
        <ecNumber evidence="19">2.7.10.2</ecNumber>
    </submittedName>
</protein>
<evidence type="ECO:0000256" key="9">
    <source>
        <dbReference type="ARBA" id="ARBA00022840"/>
    </source>
</evidence>
<reference evidence="19 20" key="1">
    <citation type="submission" date="2023-10" db="EMBL/GenBank/DDBJ databases">
        <title>Noviherbaspirillum sp. CPCC 100848 genome assembly.</title>
        <authorList>
            <person name="Li X.Y."/>
            <person name="Fang X.M."/>
        </authorList>
    </citation>
    <scope>NUCLEOTIDE SEQUENCE [LARGE SCALE GENOMIC DNA]</scope>
    <source>
        <strain evidence="19 20">CPCC 100848</strain>
    </source>
</reference>
<dbReference type="InterPro" id="IPR032807">
    <property type="entry name" value="GNVR"/>
</dbReference>
<keyword evidence="20" id="KW-1185">Reference proteome</keyword>
<dbReference type="InterPro" id="IPR050445">
    <property type="entry name" value="Bact_polysacc_biosynth/exp"/>
</dbReference>
<feature type="coiled-coil region" evidence="14">
    <location>
        <begin position="274"/>
        <end position="315"/>
    </location>
</feature>
<keyword evidence="12" id="KW-0829">Tyrosine-protein kinase</keyword>
<dbReference type="Pfam" id="PF02706">
    <property type="entry name" value="Wzz"/>
    <property type="match status" value="1"/>
</dbReference>
<comment type="caution">
    <text evidence="19">The sequence shown here is derived from an EMBL/GenBank/DDBJ whole genome shotgun (WGS) entry which is preliminary data.</text>
</comment>
<evidence type="ECO:0000313" key="20">
    <source>
        <dbReference type="Proteomes" id="UP001352263"/>
    </source>
</evidence>
<evidence type="ECO:0000256" key="10">
    <source>
        <dbReference type="ARBA" id="ARBA00022989"/>
    </source>
</evidence>
<comment type="similarity">
    <text evidence="2">Belongs to the etk/wzc family.</text>
</comment>
<dbReference type="Gene3D" id="3.40.50.300">
    <property type="entry name" value="P-loop containing nucleotide triphosphate hydrolases"/>
    <property type="match status" value="1"/>
</dbReference>
<evidence type="ECO:0000256" key="3">
    <source>
        <dbReference type="ARBA" id="ARBA00022475"/>
    </source>
</evidence>
<dbReference type="InterPro" id="IPR027417">
    <property type="entry name" value="P-loop_NTPase"/>
</dbReference>
<dbReference type="Pfam" id="PF13807">
    <property type="entry name" value="GNVR"/>
    <property type="match status" value="1"/>
</dbReference>
<dbReference type="SUPFAM" id="SSF57997">
    <property type="entry name" value="Tropomyosin"/>
    <property type="match status" value="1"/>
</dbReference>
<keyword evidence="14" id="KW-0175">Coiled coil</keyword>
<evidence type="ECO:0000256" key="1">
    <source>
        <dbReference type="ARBA" id="ARBA00004429"/>
    </source>
</evidence>
<evidence type="ECO:0000256" key="13">
    <source>
        <dbReference type="ARBA" id="ARBA00053015"/>
    </source>
</evidence>
<dbReference type="InterPro" id="IPR003856">
    <property type="entry name" value="LPS_length_determ_N"/>
</dbReference>
<dbReference type="PANTHER" id="PTHR32309">
    <property type="entry name" value="TYROSINE-PROTEIN KINASE"/>
    <property type="match status" value="1"/>
</dbReference>
<keyword evidence="7" id="KW-0547">Nucleotide-binding</keyword>
<dbReference type="RefSeq" id="WP_326506141.1">
    <property type="nucleotide sequence ID" value="NZ_JAWIIV010000006.1"/>
</dbReference>
<dbReference type="Pfam" id="PF23607">
    <property type="entry name" value="WZC_N"/>
    <property type="match status" value="1"/>
</dbReference>
<dbReference type="InterPro" id="IPR005702">
    <property type="entry name" value="Wzc-like_C"/>
</dbReference>
<feature type="domain" description="Polysaccharide chain length determinant N-terminal" evidence="16">
    <location>
        <begin position="25"/>
        <end position="107"/>
    </location>
</feature>
<evidence type="ECO:0000256" key="15">
    <source>
        <dbReference type="SAM" id="Phobius"/>
    </source>
</evidence>
<gene>
    <name evidence="19" type="ORF">RY831_09710</name>
</gene>
<dbReference type="InterPro" id="IPR025669">
    <property type="entry name" value="AAA_dom"/>
</dbReference>
<keyword evidence="9" id="KW-0067">ATP-binding</keyword>
<evidence type="ECO:0000256" key="4">
    <source>
        <dbReference type="ARBA" id="ARBA00022519"/>
    </source>
</evidence>
<name>A0ABU6J736_9BURK</name>
<evidence type="ECO:0000256" key="8">
    <source>
        <dbReference type="ARBA" id="ARBA00022777"/>
    </source>
</evidence>
<evidence type="ECO:0000256" key="6">
    <source>
        <dbReference type="ARBA" id="ARBA00022692"/>
    </source>
</evidence>
<evidence type="ECO:0000256" key="12">
    <source>
        <dbReference type="ARBA" id="ARBA00023137"/>
    </source>
</evidence>
<dbReference type="Pfam" id="PF13614">
    <property type="entry name" value="AAA_31"/>
    <property type="match status" value="1"/>
</dbReference>
<feature type="domain" description="Tyrosine-protein kinase G-rich" evidence="18">
    <location>
        <begin position="387"/>
        <end position="466"/>
    </location>
</feature>
<organism evidence="19 20">
    <name type="scientific">Noviherbaspirillum album</name>
    <dbReference type="NCBI Taxonomy" id="3080276"/>
    <lineage>
        <taxon>Bacteria</taxon>
        <taxon>Pseudomonadati</taxon>
        <taxon>Pseudomonadota</taxon>
        <taxon>Betaproteobacteria</taxon>
        <taxon>Burkholderiales</taxon>
        <taxon>Oxalobacteraceae</taxon>
        <taxon>Noviherbaspirillum</taxon>
    </lineage>
</organism>
<feature type="domain" description="AAA" evidence="17">
    <location>
        <begin position="555"/>
        <end position="678"/>
    </location>
</feature>
<keyword evidence="5 19" id="KW-0808">Transferase</keyword>
<keyword evidence="4" id="KW-0997">Cell inner membrane</keyword>